<sequence>MATGKVKRNIGIIGDGPTDRKIFAKLVDCILTEETAQEFIDCNIIELQRQTIHDAIEKYLIAEKRNSQTKNPQDLVKAVVGVLYSGFIELIYQVDLCNCDLIILTTDSELVLKSDQDYFKYGIQLFHLLSEASIKFYDSILKQSYSQNKIPLVLPIITFPSTEILIAAAKGLNPVTYYNKKPLELKQMIYNVPDDRTVSEDDLKEKALNFITLPGINNIFNHIPESRSFIQTLSAYKVSCFL</sequence>
<dbReference type="AlphaFoldDB" id="A0A9W4GAJ8"/>
<reference evidence="1" key="1">
    <citation type="submission" date="2020-09" db="EMBL/GenBank/DDBJ databases">
        <authorList>
            <person name="Blom J."/>
        </authorList>
    </citation>
    <scope>NUCLEOTIDE SEQUENCE</scope>
    <source>
        <strain evidence="1">No.713</strain>
        <plasmid evidence="1">p1</plasmid>
    </source>
</reference>
<geneLocation type="plasmid" evidence="1 2">
    <name>p1</name>
</geneLocation>
<accession>A0A9W4GAJ8</accession>
<gene>
    <name evidence="1" type="ORF">NO713_05714</name>
</gene>
<name>A0A9W4GAJ8_9CYAN</name>
<protein>
    <submittedName>
        <fullName evidence="1">Uncharacterized protein</fullName>
    </submittedName>
</protein>
<evidence type="ECO:0000313" key="2">
    <source>
        <dbReference type="Proteomes" id="UP001153719"/>
    </source>
</evidence>
<dbReference type="RefSeq" id="WP_254175252.1">
    <property type="nucleotide sequence ID" value="NZ_LR882968.1"/>
</dbReference>
<dbReference type="EMBL" id="LR882968">
    <property type="protein sequence ID" value="CAD5988461.1"/>
    <property type="molecule type" value="Genomic_DNA"/>
</dbReference>
<evidence type="ECO:0000313" key="1">
    <source>
        <dbReference type="EMBL" id="CAD5988461.1"/>
    </source>
</evidence>
<dbReference type="KEGG" id="ppsu:NO713_05714"/>
<dbReference type="Proteomes" id="UP001153719">
    <property type="component" value="Plasmid p1"/>
</dbReference>
<proteinExistence type="predicted"/>
<organism evidence="1 2">
    <name type="scientific">Planktothrix pseudagardhii</name>
    <dbReference type="NCBI Taxonomy" id="132604"/>
    <lineage>
        <taxon>Bacteria</taxon>
        <taxon>Bacillati</taxon>
        <taxon>Cyanobacteriota</taxon>
        <taxon>Cyanophyceae</taxon>
        <taxon>Oscillatoriophycideae</taxon>
        <taxon>Oscillatoriales</taxon>
        <taxon>Microcoleaceae</taxon>
        <taxon>Planktothrix</taxon>
    </lineage>
</organism>
<keyword evidence="2" id="KW-1185">Reference proteome</keyword>
<keyword evidence="1" id="KW-0614">Plasmid</keyword>